<feature type="compositionally biased region" description="Basic and acidic residues" evidence="7">
    <location>
        <begin position="130"/>
        <end position="139"/>
    </location>
</feature>
<dbReference type="InterPro" id="IPR017441">
    <property type="entry name" value="Protein_kinase_ATP_BS"/>
</dbReference>
<dbReference type="SUPFAM" id="SSF56112">
    <property type="entry name" value="Protein kinase-like (PK-like)"/>
    <property type="match status" value="1"/>
</dbReference>
<sequence>MSKEFAEPRNASLTASTSSGTQVNPDTAAICQTAENKEVKKKTRTYFNFYEEWAKLLEKGDAYFGDSSTDENSKDSGESTTSMAVKQQQEEEPKATPVHGQNSVGANLLNSQKKNSAKNTFATPQSKLSKPLDEDKENEDKKNVELKIKDFFKQITVIDKTYIILNVLGKGGSSTVYDCFNPQTKTACAIKCVSLNCDKEQEKSFINEVKTLVKLQGCHRIIKLYAYQILTDKKRLFVVLEKGGKDLAIILRELVNSSTHMPLYMVIYYWMEMLYAVKEIHDRGVIHSDLKPANFLEVNGRIKLIDFGIASSVQSDMTSVIKNVSLGTFSYISPEALSNDSSTNDDSPNYGKQKFKISFKSDVWSLGCILYQLIYRKTPFQHIVQPLQKFVAISNPDHKINYPPVDWVPERIIKTMQDCLQYDMRSRPSVDDLISQYEAIYK</sequence>
<keyword evidence="1" id="KW-0723">Serine/threonine-protein kinase</keyword>
<evidence type="ECO:0000256" key="6">
    <source>
        <dbReference type="PROSITE-ProRule" id="PRU10141"/>
    </source>
</evidence>
<dbReference type="Gene3D" id="3.30.200.20">
    <property type="entry name" value="Phosphorylase Kinase, domain 1"/>
    <property type="match status" value="1"/>
</dbReference>
<proteinExistence type="predicted"/>
<dbReference type="PANTHER" id="PTHR22974">
    <property type="entry name" value="MIXED LINEAGE PROTEIN KINASE"/>
    <property type="match status" value="1"/>
</dbReference>
<accession>A0ABM1MDL1</accession>
<dbReference type="PANTHER" id="PTHR22974:SF21">
    <property type="entry name" value="DUAL SPECIFICITY PROTEIN KINASE TTK"/>
    <property type="match status" value="1"/>
</dbReference>
<dbReference type="PROSITE" id="PS00107">
    <property type="entry name" value="PROTEIN_KINASE_ATP"/>
    <property type="match status" value="1"/>
</dbReference>
<keyword evidence="5 6" id="KW-0067">ATP-binding</keyword>
<reference evidence="10" key="1">
    <citation type="submission" date="2025-08" db="UniProtKB">
        <authorList>
            <consortium name="RefSeq"/>
        </authorList>
    </citation>
    <scope>IDENTIFICATION</scope>
    <source>
        <tissue evidence="10">Whole Larva</tissue>
    </source>
</reference>
<dbReference type="InterPro" id="IPR011009">
    <property type="entry name" value="Kinase-like_dom_sf"/>
</dbReference>
<name>A0ABM1MDL1_NICVS</name>
<feature type="region of interest" description="Disordered" evidence="7">
    <location>
        <begin position="1"/>
        <end position="27"/>
    </location>
</feature>
<evidence type="ECO:0000256" key="7">
    <source>
        <dbReference type="SAM" id="MobiDB-lite"/>
    </source>
</evidence>
<protein>
    <submittedName>
        <fullName evidence="10">Serine/threonine-protein kinase mph1-like</fullName>
    </submittedName>
</protein>
<evidence type="ECO:0000256" key="5">
    <source>
        <dbReference type="ARBA" id="ARBA00022840"/>
    </source>
</evidence>
<gene>
    <name evidence="10" type="primary">LOC108559813</name>
</gene>
<dbReference type="Gene3D" id="1.10.510.10">
    <property type="entry name" value="Transferase(Phosphotransferase) domain 1"/>
    <property type="match status" value="1"/>
</dbReference>
<dbReference type="SMART" id="SM00220">
    <property type="entry name" value="S_TKc"/>
    <property type="match status" value="1"/>
</dbReference>
<feature type="compositionally biased region" description="Polar residues" evidence="7">
    <location>
        <begin position="78"/>
        <end position="87"/>
    </location>
</feature>
<dbReference type="InterPro" id="IPR000719">
    <property type="entry name" value="Prot_kinase_dom"/>
</dbReference>
<dbReference type="GeneID" id="108559813"/>
<keyword evidence="9" id="KW-1185">Reference proteome</keyword>
<feature type="domain" description="Protein kinase" evidence="8">
    <location>
        <begin position="162"/>
        <end position="440"/>
    </location>
</feature>
<evidence type="ECO:0000256" key="4">
    <source>
        <dbReference type="ARBA" id="ARBA00022777"/>
    </source>
</evidence>
<keyword evidence="4" id="KW-0418">Kinase</keyword>
<evidence type="ECO:0000313" key="9">
    <source>
        <dbReference type="Proteomes" id="UP000695000"/>
    </source>
</evidence>
<keyword evidence="2" id="KW-0808">Transferase</keyword>
<evidence type="ECO:0000256" key="3">
    <source>
        <dbReference type="ARBA" id="ARBA00022741"/>
    </source>
</evidence>
<dbReference type="RefSeq" id="XP_017772661.1">
    <property type="nucleotide sequence ID" value="XM_017917172.1"/>
</dbReference>
<feature type="compositionally biased region" description="Polar residues" evidence="7">
    <location>
        <begin position="99"/>
        <end position="128"/>
    </location>
</feature>
<keyword evidence="3 6" id="KW-0547">Nucleotide-binding</keyword>
<evidence type="ECO:0000313" key="10">
    <source>
        <dbReference type="RefSeq" id="XP_017772661.1"/>
    </source>
</evidence>
<evidence type="ECO:0000256" key="2">
    <source>
        <dbReference type="ARBA" id="ARBA00022679"/>
    </source>
</evidence>
<evidence type="ECO:0000259" key="8">
    <source>
        <dbReference type="PROSITE" id="PS50011"/>
    </source>
</evidence>
<feature type="compositionally biased region" description="Polar residues" evidence="7">
    <location>
        <begin position="11"/>
        <end position="25"/>
    </location>
</feature>
<dbReference type="Proteomes" id="UP000695000">
    <property type="component" value="Unplaced"/>
</dbReference>
<feature type="binding site" evidence="6">
    <location>
        <position position="191"/>
    </location>
    <ligand>
        <name>ATP</name>
        <dbReference type="ChEBI" id="CHEBI:30616"/>
    </ligand>
</feature>
<dbReference type="PROSITE" id="PS50011">
    <property type="entry name" value="PROTEIN_KINASE_DOM"/>
    <property type="match status" value="1"/>
</dbReference>
<evidence type="ECO:0000256" key="1">
    <source>
        <dbReference type="ARBA" id="ARBA00022527"/>
    </source>
</evidence>
<dbReference type="Pfam" id="PF00069">
    <property type="entry name" value="Pkinase"/>
    <property type="match status" value="1"/>
</dbReference>
<feature type="region of interest" description="Disordered" evidence="7">
    <location>
        <begin position="64"/>
        <end position="139"/>
    </location>
</feature>
<organism evidence="9 10">
    <name type="scientific">Nicrophorus vespilloides</name>
    <name type="common">Boreal carrion beetle</name>
    <dbReference type="NCBI Taxonomy" id="110193"/>
    <lineage>
        <taxon>Eukaryota</taxon>
        <taxon>Metazoa</taxon>
        <taxon>Ecdysozoa</taxon>
        <taxon>Arthropoda</taxon>
        <taxon>Hexapoda</taxon>
        <taxon>Insecta</taxon>
        <taxon>Pterygota</taxon>
        <taxon>Neoptera</taxon>
        <taxon>Endopterygota</taxon>
        <taxon>Coleoptera</taxon>
        <taxon>Polyphaga</taxon>
        <taxon>Staphyliniformia</taxon>
        <taxon>Silphidae</taxon>
        <taxon>Nicrophorinae</taxon>
        <taxon>Nicrophorus</taxon>
    </lineage>
</organism>